<proteinExistence type="inferred from homology"/>
<evidence type="ECO:0000256" key="3">
    <source>
        <dbReference type="ARBA" id="ARBA00022989"/>
    </source>
</evidence>
<feature type="transmembrane region" description="Helical" evidence="5">
    <location>
        <begin position="707"/>
        <end position="728"/>
    </location>
</feature>
<dbReference type="SUPFAM" id="SSF101908">
    <property type="entry name" value="Putative isomerase YbhE"/>
    <property type="match status" value="1"/>
</dbReference>
<dbReference type="GO" id="GO:0005886">
    <property type="term" value="C:plasma membrane"/>
    <property type="evidence" value="ECO:0007669"/>
    <property type="project" value="UniProtKB-SubCell"/>
</dbReference>
<dbReference type="Pfam" id="PF00528">
    <property type="entry name" value="BPD_transp_1"/>
    <property type="match status" value="1"/>
</dbReference>
<dbReference type="EMBL" id="SWCJ01000003">
    <property type="protein sequence ID" value="TKB56654.1"/>
    <property type="molecule type" value="Genomic_DNA"/>
</dbReference>
<feature type="transmembrane region" description="Helical" evidence="5">
    <location>
        <begin position="650"/>
        <end position="671"/>
    </location>
</feature>
<dbReference type="Proteomes" id="UP000305675">
    <property type="component" value="Unassembled WGS sequence"/>
</dbReference>
<accession>A0A4V5NYU6</accession>
<feature type="transmembrane region" description="Helical" evidence="5">
    <location>
        <begin position="593"/>
        <end position="612"/>
    </location>
</feature>
<evidence type="ECO:0000256" key="5">
    <source>
        <dbReference type="RuleBase" id="RU363032"/>
    </source>
</evidence>
<feature type="transmembrane region" description="Helical" evidence="5">
    <location>
        <begin position="508"/>
        <end position="528"/>
    </location>
</feature>
<evidence type="ECO:0000259" key="6">
    <source>
        <dbReference type="PROSITE" id="PS50928"/>
    </source>
</evidence>
<dbReference type="AlphaFoldDB" id="A0A4V5NYU6"/>
<evidence type="ECO:0000256" key="1">
    <source>
        <dbReference type="ARBA" id="ARBA00004651"/>
    </source>
</evidence>
<evidence type="ECO:0000313" key="7">
    <source>
        <dbReference type="EMBL" id="TKB56654.1"/>
    </source>
</evidence>
<evidence type="ECO:0000256" key="2">
    <source>
        <dbReference type="ARBA" id="ARBA00022692"/>
    </source>
</evidence>
<dbReference type="CDD" id="cd06261">
    <property type="entry name" value="TM_PBP2"/>
    <property type="match status" value="1"/>
</dbReference>
<comment type="similarity">
    <text evidence="5">Belongs to the binding-protein-dependent transport system permease family.</text>
</comment>
<keyword evidence="3 5" id="KW-1133">Transmembrane helix</keyword>
<feature type="transmembrane region" description="Helical" evidence="5">
    <location>
        <begin position="446"/>
        <end position="469"/>
    </location>
</feature>
<feature type="transmembrane region" description="Helical" evidence="5">
    <location>
        <begin position="548"/>
        <end position="573"/>
    </location>
</feature>
<dbReference type="InterPro" id="IPR035906">
    <property type="entry name" value="MetI-like_sf"/>
</dbReference>
<reference evidence="7 8" key="1">
    <citation type="submission" date="2019-04" db="EMBL/GenBank/DDBJ databases">
        <authorList>
            <person name="Hwang J.C."/>
        </authorList>
    </citation>
    <scope>NUCLEOTIDE SEQUENCE [LARGE SCALE GENOMIC DNA]</scope>
    <source>
        <strain evidence="7 8">IMCC35002</strain>
    </source>
</reference>
<sequence length="742" mass="81577">MEQTIADKYRASHRRLIKDRAAKYGVTAGGVMVLIALLLIFFYLLYVVAPVFRGATLTPTFQTTLTDSSETVKLGTDEQKEYVYRITTSGEIQFFSLTTNNLASTLAIPMAEGETVTAFAQSQPAARSTALATNTGQVWVVQPDFAVSYPNDVRTITPQLRYPLGSEPLQLSESGAVERLVFEAGEEGSTFIWGDGQSQKLTLTRMAAEVDFLTDEVVWERSDAELPQIIEPIQKLLLTPDQIRLFVLAGNRITVLNVEDADAPFVEQVLEAAEDGAKIADIELLAGASSLLVSNDNGIISQWFQVPSDKGRRFQRIRDFETDGTSHTMASEFFRKSFVTGGDNGQVTLFYTTSENKLLSESLFNQRVDAMAFSPRGNGLVMQSGNELRFAELENAHPEVSWSALWQKVWYEGYPEPTYVWQSTSGSDDFEAKLSLMPLAFGTLKAALYAMLFATPLALAGAIYTAYFMSSKVRAVVKPTIEIMEALPTVILGFLAGLWLAPLVETNLPGIFMLLISLPSAVLLAAFIWHKLPQDIRNSRWGEMRELLLVPVLLLVGWGAMALSPAVELVLMGGDARGFVTNELGITFDQRNALVVGIAMGFAVIPTIFSIAEDAVFSVPRHLINGSLALGATTWQTLTRVVMLTASPGIFSAVMMGVGRAVGETMIVLMATGNTPLMEWNIFEGMRTLSANIAVEMPESAIGSSHYRVLFLTAFVLFIFTFVFNTIAEFVRQRLRDKYSSL</sequence>
<dbReference type="SUPFAM" id="SSF161098">
    <property type="entry name" value="MetI-like"/>
    <property type="match status" value="1"/>
</dbReference>
<comment type="subcellular location">
    <subcellularLocation>
        <location evidence="1 5">Cell membrane</location>
        <topology evidence="1 5">Multi-pass membrane protein</topology>
    </subcellularLocation>
</comment>
<dbReference type="GO" id="GO:0055085">
    <property type="term" value="P:transmembrane transport"/>
    <property type="evidence" value="ECO:0007669"/>
    <property type="project" value="InterPro"/>
</dbReference>
<dbReference type="RefSeq" id="WP_136862458.1">
    <property type="nucleotide sequence ID" value="NZ_SWCJ01000003.1"/>
</dbReference>
<keyword evidence="8" id="KW-1185">Reference proteome</keyword>
<name>A0A4V5NYU6_9GAMM</name>
<organism evidence="7 8">
    <name type="scientific">Ferrimonas aestuarii</name>
    <dbReference type="NCBI Taxonomy" id="2569539"/>
    <lineage>
        <taxon>Bacteria</taxon>
        <taxon>Pseudomonadati</taxon>
        <taxon>Pseudomonadota</taxon>
        <taxon>Gammaproteobacteria</taxon>
        <taxon>Alteromonadales</taxon>
        <taxon>Ferrimonadaceae</taxon>
        <taxon>Ferrimonas</taxon>
    </lineage>
</organism>
<keyword evidence="2 5" id="KW-0812">Transmembrane</keyword>
<keyword evidence="5" id="KW-0813">Transport</keyword>
<keyword evidence="4 5" id="KW-0472">Membrane</keyword>
<dbReference type="PANTHER" id="PTHR42727">
    <property type="entry name" value="PHOSPHATE TRANSPORT SYSTEM PERMEASE PROTEIN"/>
    <property type="match status" value="1"/>
</dbReference>
<feature type="transmembrane region" description="Helical" evidence="5">
    <location>
        <begin position="21"/>
        <end position="46"/>
    </location>
</feature>
<dbReference type="OrthoDB" id="9785113at2"/>
<protein>
    <submittedName>
        <fullName evidence="7">ABC transporter permease subunit</fullName>
    </submittedName>
</protein>
<feature type="transmembrane region" description="Helical" evidence="5">
    <location>
        <begin position="481"/>
        <end position="502"/>
    </location>
</feature>
<dbReference type="Gene3D" id="1.10.3720.10">
    <property type="entry name" value="MetI-like"/>
    <property type="match status" value="1"/>
</dbReference>
<gene>
    <name evidence="7" type="ORF">FCL42_05840</name>
</gene>
<comment type="caution">
    <text evidence="7">The sequence shown here is derived from an EMBL/GenBank/DDBJ whole genome shotgun (WGS) entry which is preliminary data.</text>
</comment>
<evidence type="ECO:0000313" key="8">
    <source>
        <dbReference type="Proteomes" id="UP000305675"/>
    </source>
</evidence>
<evidence type="ECO:0000256" key="4">
    <source>
        <dbReference type="ARBA" id="ARBA00023136"/>
    </source>
</evidence>
<dbReference type="InterPro" id="IPR000515">
    <property type="entry name" value="MetI-like"/>
</dbReference>
<dbReference type="PANTHER" id="PTHR42727:SF1">
    <property type="entry name" value="PHOSPHATE TRANSPORT SYSTEM PERMEASE"/>
    <property type="match status" value="1"/>
</dbReference>
<feature type="domain" description="ABC transmembrane type-1" evidence="6">
    <location>
        <begin position="440"/>
        <end position="728"/>
    </location>
</feature>
<dbReference type="PROSITE" id="PS50928">
    <property type="entry name" value="ABC_TM1"/>
    <property type="match status" value="1"/>
</dbReference>